<keyword evidence="2 3" id="KW-0040">ANK repeat</keyword>
<dbReference type="PANTHER" id="PTHR24198">
    <property type="entry name" value="ANKYRIN REPEAT AND PROTEIN KINASE DOMAIN-CONTAINING PROTEIN"/>
    <property type="match status" value="1"/>
</dbReference>
<comment type="caution">
    <text evidence="5">The sequence shown here is derived from an EMBL/GenBank/DDBJ whole genome shotgun (WGS) entry which is preliminary data.</text>
</comment>
<dbReference type="AlphaFoldDB" id="A0A0M8MF39"/>
<dbReference type="SMART" id="SM00248">
    <property type="entry name" value="ANK"/>
    <property type="match status" value="9"/>
</dbReference>
<dbReference type="Proteomes" id="UP000037755">
    <property type="component" value="Unassembled WGS sequence"/>
</dbReference>
<proteinExistence type="predicted"/>
<evidence type="ECO:0000256" key="3">
    <source>
        <dbReference type="PROSITE-ProRule" id="PRU00023"/>
    </source>
</evidence>
<dbReference type="PANTHER" id="PTHR24198:SF165">
    <property type="entry name" value="ANKYRIN REPEAT-CONTAINING PROTEIN-RELATED"/>
    <property type="match status" value="1"/>
</dbReference>
<dbReference type="SUPFAM" id="SSF48403">
    <property type="entry name" value="Ankyrin repeat"/>
    <property type="match status" value="2"/>
</dbReference>
<feature type="repeat" description="ANK" evidence="3">
    <location>
        <begin position="291"/>
        <end position="323"/>
    </location>
</feature>
<dbReference type="EMBL" id="LIYD01000005">
    <property type="protein sequence ID" value="KOS07584.1"/>
    <property type="molecule type" value="Genomic_DNA"/>
</dbReference>
<dbReference type="InterPro" id="IPR002110">
    <property type="entry name" value="Ankyrin_rpt"/>
</dbReference>
<reference evidence="5 6" key="1">
    <citation type="submission" date="2015-08" db="EMBL/GenBank/DDBJ databases">
        <title>Whole genome sequence of Flavobacterium akiainvivens IK-1T, from decaying Wikstroemia oahuensis, an endemic Hawaiian shrub.</title>
        <authorList>
            <person name="Wan X."/>
            <person name="Hou S."/>
            <person name="Saito J."/>
            <person name="Donachie S."/>
        </authorList>
    </citation>
    <scope>NUCLEOTIDE SEQUENCE [LARGE SCALE GENOMIC DNA]</scope>
    <source>
        <strain evidence="5 6">IK-1</strain>
    </source>
</reference>
<dbReference type="Pfam" id="PF13637">
    <property type="entry name" value="Ank_4"/>
    <property type="match status" value="1"/>
</dbReference>
<evidence type="ECO:0000256" key="1">
    <source>
        <dbReference type="ARBA" id="ARBA00022737"/>
    </source>
</evidence>
<dbReference type="Gene3D" id="1.25.40.20">
    <property type="entry name" value="Ankyrin repeat-containing domain"/>
    <property type="match status" value="3"/>
</dbReference>
<accession>A0A0M8MF39</accession>
<feature type="repeat" description="ANK" evidence="3">
    <location>
        <begin position="400"/>
        <end position="432"/>
    </location>
</feature>
<protein>
    <submittedName>
        <fullName evidence="5">Ankyrin</fullName>
    </submittedName>
</protein>
<keyword evidence="1" id="KW-0677">Repeat</keyword>
<evidence type="ECO:0000313" key="5">
    <source>
        <dbReference type="EMBL" id="KOS07584.1"/>
    </source>
</evidence>
<dbReference type="PATRIC" id="fig|1202724.3.peg.3578"/>
<evidence type="ECO:0000256" key="2">
    <source>
        <dbReference type="ARBA" id="ARBA00023043"/>
    </source>
</evidence>
<feature type="repeat" description="ANK" evidence="3">
    <location>
        <begin position="89"/>
        <end position="121"/>
    </location>
</feature>
<evidence type="ECO:0000256" key="4">
    <source>
        <dbReference type="SAM" id="SignalP"/>
    </source>
</evidence>
<dbReference type="InterPro" id="IPR036770">
    <property type="entry name" value="Ankyrin_rpt-contain_sf"/>
</dbReference>
<feature type="signal peptide" evidence="4">
    <location>
        <begin position="1"/>
        <end position="18"/>
    </location>
</feature>
<feature type="repeat" description="ANK" evidence="3">
    <location>
        <begin position="433"/>
        <end position="466"/>
    </location>
</feature>
<keyword evidence="4" id="KW-0732">Signal</keyword>
<feature type="repeat" description="ANK" evidence="3">
    <location>
        <begin position="324"/>
        <end position="356"/>
    </location>
</feature>
<evidence type="ECO:0000313" key="6">
    <source>
        <dbReference type="Proteomes" id="UP000037755"/>
    </source>
</evidence>
<feature type="repeat" description="ANK" evidence="3">
    <location>
        <begin position="257"/>
        <end position="290"/>
    </location>
</feature>
<dbReference type="RefSeq" id="WP_054409295.1">
    <property type="nucleotide sequence ID" value="NZ_FOYA01000002.1"/>
</dbReference>
<dbReference type="PROSITE" id="PS50297">
    <property type="entry name" value="ANK_REP_REGION"/>
    <property type="match status" value="5"/>
</dbReference>
<dbReference type="Pfam" id="PF12796">
    <property type="entry name" value="Ank_2"/>
    <property type="match status" value="2"/>
</dbReference>
<feature type="chain" id="PRO_5005818283" evidence="4">
    <location>
        <begin position="19"/>
        <end position="492"/>
    </location>
</feature>
<name>A0A0M8MF39_9FLAO</name>
<dbReference type="OrthoDB" id="2575953at2"/>
<gene>
    <name evidence="5" type="ORF">AM493_17210</name>
</gene>
<keyword evidence="6" id="KW-1185">Reference proteome</keyword>
<dbReference type="STRING" id="1202724.AM493_17210"/>
<organism evidence="5 6">
    <name type="scientific">Flavobacterium akiainvivens</name>
    <dbReference type="NCBI Taxonomy" id="1202724"/>
    <lineage>
        <taxon>Bacteria</taxon>
        <taxon>Pseudomonadati</taxon>
        <taxon>Bacteroidota</taxon>
        <taxon>Flavobacteriia</taxon>
        <taxon>Flavobacteriales</taxon>
        <taxon>Flavobacteriaceae</taxon>
        <taxon>Flavobacterium</taxon>
    </lineage>
</organism>
<dbReference type="PROSITE" id="PS50088">
    <property type="entry name" value="ANK_REPEAT"/>
    <property type="match status" value="6"/>
</dbReference>
<sequence>MKKTIFTALLLASLSGFAQQNSLLSQDFWKTNPGLDAVKAEVAKGNNPAELNPNAFDPVVMAINGNASAETVTYLINQPGNGVKKPTHDGRNYLHWAARTGDVKLVEYLIAQGSDLNLEDTHNYTPAQFAAANGQTNTAIYDAFFKAGIDPKKKYKDGVNLLLIAIPADKDLTLANYFVSKGMSLKDVDASGATAFDYAARTGNIDQLKALIKAGVKYTDQAVVMAAQGSRRSANTIEVYKYLVEDLKLKATATTAEGQTVLHFLARKENQADIIKYFISKGVDAAKADKEGNTPLMLASAGKDVQVLQTLLTGTKDINAVNAKGESALTFAIQNSNAEVAALLIAKGANVQIKDKKGNNLAYHLVEAYRAPRGNQPDDFTAKLTLLKEKGLNLAAPQQDGSTLYHVAVVKNDVALLKKLSAAGIDVNAQNAEGLTALHKAAMVAKDDSVLKYLVSTGAKTNIKTEFDETAYDLAGENELLQKGKVSVDFLK</sequence>